<protein>
    <submittedName>
        <fullName evidence="2">BTB/POZ domain-containing protein KCTD1-like protein</fullName>
    </submittedName>
</protein>
<dbReference type="Pfam" id="PF20871">
    <property type="entry name" value="KCTD1-15_CTD"/>
    <property type="match status" value="1"/>
</dbReference>
<dbReference type="Proteomes" id="UP000030759">
    <property type="component" value="Unassembled WGS sequence"/>
</dbReference>
<dbReference type="InterPro" id="IPR048595">
    <property type="entry name" value="KCTD1-15-like_C"/>
</dbReference>
<organism evidence="2 3">
    <name type="scientific">Cricetulus griseus</name>
    <name type="common">Chinese hamster</name>
    <name type="synonym">Cricetulus barabensis griseus</name>
    <dbReference type="NCBI Taxonomy" id="10029"/>
    <lineage>
        <taxon>Eukaryota</taxon>
        <taxon>Metazoa</taxon>
        <taxon>Chordata</taxon>
        <taxon>Craniata</taxon>
        <taxon>Vertebrata</taxon>
        <taxon>Euteleostomi</taxon>
        <taxon>Mammalia</taxon>
        <taxon>Eutheria</taxon>
        <taxon>Euarchontoglires</taxon>
        <taxon>Glires</taxon>
        <taxon>Rodentia</taxon>
        <taxon>Myomorpha</taxon>
        <taxon>Muroidea</taxon>
        <taxon>Cricetidae</taxon>
        <taxon>Cricetinae</taxon>
        <taxon>Cricetulus</taxon>
    </lineage>
</organism>
<name>A0A061HY67_CRIGR</name>
<dbReference type="EMBL" id="KE687080">
    <property type="protein sequence ID" value="ERE60225.1"/>
    <property type="molecule type" value="Genomic_DNA"/>
</dbReference>
<evidence type="ECO:0000313" key="3">
    <source>
        <dbReference type="Proteomes" id="UP000030759"/>
    </source>
</evidence>
<evidence type="ECO:0000259" key="1">
    <source>
        <dbReference type="Pfam" id="PF20871"/>
    </source>
</evidence>
<feature type="non-terminal residue" evidence="2">
    <location>
        <position position="1"/>
    </location>
</feature>
<proteinExistence type="predicted"/>
<gene>
    <name evidence="2" type="ORF">H671_21138</name>
</gene>
<sequence>VLERLFQRGFSVAASCGGGVDSSQFSEYVLCREERRPQPTPTAVRIKQEPLD</sequence>
<dbReference type="AlphaFoldDB" id="A0A061HY67"/>
<feature type="domain" description="BTB/POZ" evidence="1">
    <location>
        <begin position="1"/>
        <end position="32"/>
    </location>
</feature>
<accession>A0A061HY67</accession>
<evidence type="ECO:0000313" key="2">
    <source>
        <dbReference type="EMBL" id="ERE60225.1"/>
    </source>
</evidence>
<reference evidence="3" key="1">
    <citation type="journal article" date="2013" name="Nat. Biotechnol.">
        <title>Chinese hamster genome sequenced from sorted chromosomes.</title>
        <authorList>
            <person name="Brinkrolf K."/>
            <person name="Rupp O."/>
            <person name="Laux H."/>
            <person name="Kollin F."/>
            <person name="Ernst W."/>
            <person name="Linke B."/>
            <person name="Kofler R."/>
            <person name="Romand S."/>
            <person name="Hesse F."/>
            <person name="Budach W.E."/>
            <person name="Galosy S."/>
            <person name="Muller D."/>
            <person name="Noll T."/>
            <person name="Wienberg J."/>
            <person name="Jostock T."/>
            <person name="Leonard M."/>
            <person name="Grillari J."/>
            <person name="Tauch A."/>
            <person name="Goesmann A."/>
            <person name="Helk B."/>
            <person name="Mott J.E."/>
            <person name="Puhler A."/>
            <person name="Borth N."/>
        </authorList>
    </citation>
    <scope>NUCLEOTIDE SEQUENCE [LARGE SCALE GENOMIC DNA]</scope>
    <source>
        <strain evidence="3">17A/GY</strain>
    </source>
</reference>